<gene>
    <name evidence="6" type="ORF">GE061_007838</name>
</gene>
<proteinExistence type="predicted"/>
<feature type="transmembrane region" description="Helical" evidence="5">
    <location>
        <begin position="410"/>
        <end position="431"/>
    </location>
</feature>
<evidence type="ECO:0008006" key="8">
    <source>
        <dbReference type="Google" id="ProtNLM"/>
    </source>
</evidence>
<dbReference type="EMBL" id="WIXP02000016">
    <property type="protein sequence ID" value="KAF6198091.1"/>
    <property type="molecule type" value="Genomic_DNA"/>
</dbReference>
<evidence type="ECO:0000256" key="3">
    <source>
        <dbReference type="ARBA" id="ARBA00022989"/>
    </source>
</evidence>
<dbReference type="PANTHER" id="PTHR23507">
    <property type="entry name" value="ZGC:174356"/>
    <property type="match status" value="1"/>
</dbReference>
<name>A0A8S9WPM6_APOLU</name>
<feature type="transmembrane region" description="Helical" evidence="5">
    <location>
        <begin position="376"/>
        <end position="398"/>
    </location>
</feature>
<evidence type="ECO:0000256" key="2">
    <source>
        <dbReference type="ARBA" id="ARBA00022692"/>
    </source>
</evidence>
<feature type="transmembrane region" description="Helical" evidence="5">
    <location>
        <begin position="189"/>
        <end position="212"/>
    </location>
</feature>
<feature type="transmembrane region" description="Helical" evidence="5">
    <location>
        <begin position="152"/>
        <end position="177"/>
    </location>
</feature>
<dbReference type="GO" id="GO:0022857">
    <property type="term" value="F:transmembrane transporter activity"/>
    <property type="evidence" value="ECO:0007669"/>
    <property type="project" value="InterPro"/>
</dbReference>
<feature type="transmembrane region" description="Helical" evidence="5">
    <location>
        <begin position="218"/>
        <end position="241"/>
    </location>
</feature>
<dbReference type="AlphaFoldDB" id="A0A8S9WPM6"/>
<dbReference type="SUPFAM" id="SSF103473">
    <property type="entry name" value="MFS general substrate transporter"/>
    <property type="match status" value="1"/>
</dbReference>
<feature type="transmembrane region" description="Helical" evidence="5">
    <location>
        <begin position="351"/>
        <end position="370"/>
    </location>
</feature>
<protein>
    <recommendedName>
        <fullName evidence="8">Major facilitator superfamily (MFS) profile domain-containing protein</fullName>
    </recommendedName>
</protein>
<evidence type="ECO:0000313" key="6">
    <source>
        <dbReference type="EMBL" id="KAF6198091.1"/>
    </source>
</evidence>
<feature type="transmembrane region" description="Helical" evidence="5">
    <location>
        <begin position="317"/>
        <end position="339"/>
    </location>
</feature>
<feature type="transmembrane region" description="Helical" evidence="5">
    <location>
        <begin position="443"/>
        <end position="466"/>
    </location>
</feature>
<dbReference type="OrthoDB" id="419734at2759"/>
<keyword evidence="4 5" id="KW-0472">Membrane</keyword>
<evidence type="ECO:0000256" key="4">
    <source>
        <dbReference type="ARBA" id="ARBA00023136"/>
    </source>
</evidence>
<comment type="caution">
    <text evidence="6">The sequence shown here is derived from an EMBL/GenBank/DDBJ whole genome shotgun (WGS) entry which is preliminary data.</text>
</comment>
<dbReference type="PANTHER" id="PTHR23507:SF37">
    <property type="entry name" value="GH08173P"/>
    <property type="match status" value="1"/>
</dbReference>
<feature type="transmembrane region" description="Helical" evidence="5">
    <location>
        <begin position="121"/>
        <end position="140"/>
    </location>
</feature>
<feature type="transmembrane region" description="Helical" evidence="5">
    <location>
        <begin position="36"/>
        <end position="55"/>
    </location>
</feature>
<sequence length="491" mass="55318">MGRDLATYRQGCSEIQKIMDVRRKGWQRVGIEPMMFLYMFGFMITSVIEDAFFVYKACRVDSGYSEEICRNISQPIYNDIKNEVQVKVSTFYQWNNVAYHIVPIMLSFYLGAWSDQVGRKLPILIGIAGNVYYSSMIVLISLMETWPLDTVIWLASFPCALTGSSLTVFMATFSYLADTTTTEERTLRTTLVEVAYLMPMPLGVALGSYLFYNVVNKSFAVMFVISASLHLSAMLIAWILLDWKTNLSVPMSSDGVLSVRSLSRPIVESCRALFKHRPQRRRFFLLLCLLAMMLYTFQRDEKPIMFLFTQKKFNWDVATFSSFRTFQSAFFVGGLLIGGPILVRCLKLKDTFIIMIGALSHIAARVIFIAGDSPRWLYGGAVTACLGPVVPSVLRSFVSKLVPSSDRGKVFAMLTVTDTAVPMISSAIYVLVYQAVLKTYPELFFLVTLTTQIGVFLIGLILTLMLRGKSLSQAVEEDLNCAEKEAFSDNQ</sequence>
<feature type="transmembrane region" description="Helical" evidence="5">
    <location>
        <begin position="97"/>
        <end position="114"/>
    </location>
</feature>
<evidence type="ECO:0000256" key="1">
    <source>
        <dbReference type="ARBA" id="ARBA00004141"/>
    </source>
</evidence>
<keyword evidence="7" id="KW-1185">Reference proteome</keyword>
<accession>A0A8S9WPM6</accession>
<evidence type="ECO:0000256" key="5">
    <source>
        <dbReference type="SAM" id="Phobius"/>
    </source>
</evidence>
<dbReference type="InterPro" id="IPR011701">
    <property type="entry name" value="MFS"/>
</dbReference>
<keyword evidence="3 5" id="KW-1133">Transmembrane helix</keyword>
<organism evidence="6 7">
    <name type="scientific">Apolygus lucorum</name>
    <name type="common">Small green plant bug</name>
    <name type="synonym">Lygocoris lucorum</name>
    <dbReference type="NCBI Taxonomy" id="248454"/>
    <lineage>
        <taxon>Eukaryota</taxon>
        <taxon>Metazoa</taxon>
        <taxon>Ecdysozoa</taxon>
        <taxon>Arthropoda</taxon>
        <taxon>Hexapoda</taxon>
        <taxon>Insecta</taxon>
        <taxon>Pterygota</taxon>
        <taxon>Neoptera</taxon>
        <taxon>Paraneoptera</taxon>
        <taxon>Hemiptera</taxon>
        <taxon>Heteroptera</taxon>
        <taxon>Panheteroptera</taxon>
        <taxon>Cimicomorpha</taxon>
        <taxon>Miridae</taxon>
        <taxon>Mirini</taxon>
        <taxon>Apolygus</taxon>
    </lineage>
</organism>
<evidence type="ECO:0000313" key="7">
    <source>
        <dbReference type="Proteomes" id="UP000466442"/>
    </source>
</evidence>
<dbReference type="GO" id="GO:0016020">
    <property type="term" value="C:membrane"/>
    <property type="evidence" value="ECO:0007669"/>
    <property type="project" value="UniProtKB-SubCell"/>
</dbReference>
<dbReference type="InterPro" id="IPR036259">
    <property type="entry name" value="MFS_trans_sf"/>
</dbReference>
<reference evidence="6" key="1">
    <citation type="journal article" date="2021" name="Mol. Ecol. Resour.">
        <title>Apolygus lucorum genome provides insights into omnivorousness and mesophyll feeding.</title>
        <authorList>
            <person name="Liu Y."/>
            <person name="Liu H."/>
            <person name="Wang H."/>
            <person name="Huang T."/>
            <person name="Liu B."/>
            <person name="Yang B."/>
            <person name="Yin L."/>
            <person name="Li B."/>
            <person name="Zhang Y."/>
            <person name="Zhang S."/>
            <person name="Jiang F."/>
            <person name="Zhang X."/>
            <person name="Ren Y."/>
            <person name="Wang B."/>
            <person name="Wang S."/>
            <person name="Lu Y."/>
            <person name="Wu K."/>
            <person name="Fan W."/>
            <person name="Wang G."/>
        </authorList>
    </citation>
    <scope>NUCLEOTIDE SEQUENCE</scope>
    <source>
        <strain evidence="6">12Hb</strain>
    </source>
</reference>
<dbReference type="Pfam" id="PF07690">
    <property type="entry name" value="MFS_1"/>
    <property type="match status" value="1"/>
</dbReference>
<dbReference type="Proteomes" id="UP000466442">
    <property type="component" value="Linkage Group LG16"/>
</dbReference>
<feature type="transmembrane region" description="Helical" evidence="5">
    <location>
        <begin position="281"/>
        <end position="297"/>
    </location>
</feature>
<comment type="subcellular location">
    <subcellularLocation>
        <location evidence="1">Membrane</location>
        <topology evidence="1">Multi-pass membrane protein</topology>
    </subcellularLocation>
</comment>
<dbReference type="Gene3D" id="1.20.1250.20">
    <property type="entry name" value="MFS general substrate transporter like domains"/>
    <property type="match status" value="1"/>
</dbReference>
<keyword evidence="2 5" id="KW-0812">Transmembrane</keyword>